<evidence type="ECO:0000256" key="7">
    <source>
        <dbReference type="ARBA" id="ARBA00023136"/>
    </source>
</evidence>
<dbReference type="EC" id="3.4.24.40" evidence="9"/>
<sequence>MSQSNISNWLRFALQQMAAESYLNNVDLSSPEQVARRLLLGNNAEGFPEAGFTRFTGTLSHGQAHDFVQRFQIIDHHANDATGFSATLMKDQTTGEYTLSFRSTEAQHQDAGGDWERDGLPGADGEIAGTGFALAQLVSMEKYYRELKADPAKLPPGVMLNVTGYSLGGHLATVFTELHANEVQATYTFNGAGRGRIVGGTAGLPEGERIREMLQLAETQLDAIDSTWFVSGNMGSVYTDQRYRDVRQSIVLGFSTTNSFLPPGEIGTGPGFDRITQLVGAATHNDQLFVANSGIHATPTTIFIEGQPNVEIGSVGTTHSITLLVDSLALMDLFQTVDRSLQRSTIEEIFSASSSQSASGFVGVSGVAEGNSLEQALDSLGYILVPNYTPTLYGREANDFGNLTFRNSFYANVQAVKVAAEMQAYQIVSFVSKSSSEILAVARQADTDGLAYRYALRELNPFAVKGVDYLALHNQDQSLDLYEASTGTGVWTQMALSDRAELLAEKLRFNQADGLAASQTLFVDETSFFDNQRGATATEAVIFGDAEGREYIGRRGSDHIYGGTGEDTIRGAGGEDYLEGGEDNDRLFGEADNDILLGQRGGDFLDGGRGADRMTGGAGDDTYIVDNLGDKVVEMENGGLDEVLASANFSLGAHVENLALTGMGNTSGTGNNLDNRITGNSGNNRLTGMGGNDLLEGGIGFDTYIYHSGDGMDQIEDSDALGQIIFDGRVLQGGVRRSGDATNTYTSLDGHTTYVMSGSDLLINGVLVVNENFQSGQMGIQLRDMAGMPRDTGVPTGPFADTYIGDADPEEWVPGGLGAIEVHADGGNDVLHGDHAPVLGAFDDLLDGGTGHDVFFGGYGNDYLIGGYGDDYALVTDGDLFLGGDGDDYAVGTANYLSFTEPMIGSGAHYADGGAGHDTLMGEMGADVLLGGDGDDVLRGENRPTGWIGLVHDNSIWNRTAQAGVISLTGGDDYLDGGAGNDLLVGDGGNDILLGGAGDDRLYGESDFTQTIAGDDWLDGGEGNDSLFGGAGSDMLSGGDGDDLLIGDFSGDPGADDILDGGAGADELQGGGGDDILYGGSGVDRLAGFGGNDFLDGGADDDELQGGLGDDALWGGVGNDRLIGQEGDDTLFGDAGDDELQGDLGSDTLFGGDGADALFGQDGDDVLSGEAGDDLLNGGFGHDQLDGGDGIDDVQGREGDDALAGGAGNDFLYGDGNNPTLLSLAGGNDTLDGEEGDDELWAGAGQDQLFGGEGSDQLVGDAGDDLLYGEAGNDLLFGDSPFFLSQVGADVLDGGEGNDVLQGGGGDDELQGGSGDDLLIGGSGLDTYRFYLGDGADTIQDDGVVSNRLIFGAGITAESLSLDVAPADTLVLRVGNEDLIEITGFGLNAPAEFHTIRQFEFANGTVLTSGELLARGFQLSSPVTGGTLHGTSFADHMQGSQAEDLLYGRGGNDVLIGGLGDDVLEGNEGDDELDGGAGNDRLYGNEGYNVLRGGEGNDSLDSAGVADQLFGGAGDDAYHLRSMGQIITEEADAGRDTIYLTPTESLTFQAPDNVENVSIEDDVYLSPTTQVNLIGNALDNELSGSHRLDGQAGNDTLIGTGDNTFVFGAGYGQDVVRTEMQMYAHSGLDQVQFLEGVAPTNLSLERQANDLVVKINGTADELRVQSYYETSADMVDQFLFSDGTIWTSGEIDARVRTFIGVGTDESIYGSSGDDTIRGMGGNDQIRASDGNDVLDGGAGNDFLEGHVGNDVYLFGRGYGQDSIDDQGDSSDVDTLQLLEGIAPGDVTLRATPDFGGNAILTINNTADQISLGGFFEFSSLRIDRITFADGTTWDYNAMLAHTAGVNLIGTEETDYLYGNLTDDTLSGVGGDDTLLGGAGNDTLDGGTGEDLMTGGTGNDLYVVDNLSDVVTEQAGQGADTVQTSLTYVLGANVENLTLIGSAAINGTGNSLNNVLIGNSAVNVLTGGAGNDTYVVGVGDIIVEGASAGTDTVKSDISWTLGANLENLTLMGVAAVNGTGNSLANTLIGNSATNTLNGGAGADTLIGAQGDDLYIVDNAGDRVTELAGDGIDTVQSSVTFTLSANVENLTLTGTSAINGAGNGLDNVLVGNSAANRLTGGTGNDTYVLGAGDTVVEAVNAGIDTVQSSVTHTLATNVENLTLIGTGAINGTGNGLNNILVGNNAANTMTGGAGDDTYVVGAGDTVVEALNAGIDRVQSSVTWTLGANVENLTLTGTAAIDGTGNTLANSLIGNAGNNVLMGGGGNDTLSGGKGNDVLNGGTGDDVFLLARGDGQDTITDASGTGDRLSFASGVNPLDLMLSQSANDLRIAVYSSTDQVTIANWYAGEADQIETVQAGNGQQLMSTQVNQLIQAMAGFTQQTGLSWDQAIAQRPQDVQQILAANWH</sequence>
<keyword evidence="3" id="KW-0964">Secreted</keyword>
<dbReference type="InterPro" id="IPR029058">
    <property type="entry name" value="AB_hydrolase_fold"/>
</dbReference>
<evidence type="ECO:0000256" key="1">
    <source>
        <dbReference type="ARBA" id="ARBA00004370"/>
    </source>
</evidence>
<evidence type="ECO:0000256" key="2">
    <source>
        <dbReference type="ARBA" id="ARBA00004613"/>
    </source>
</evidence>
<evidence type="ECO:0000313" key="10">
    <source>
        <dbReference type="Proteomes" id="UP000675880"/>
    </source>
</evidence>
<keyword evidence="10" id="KW-1185">Reference proteome</keyword>
<feature type="domain" description="Haemolysin-type calcium binding-related" evidence="8">
    <location>
        <begin position="1650"/>
        <end position="1688"/>
    </location>
</feature>
<keyword evidence="4" id="KW-0800">Toxin</keyword>
<dbReference type="InterPro" id="IPR011049">
    <property type="entry name" value="Serralysin-like_metalloprot_C"/>
</dbReference>
<dbReference type="InterPro" id="IPR001343">
    <property type="entry name" value="Hemolysn_Ca-bd"/>
</dbReference>
<keyword evidence="9" id="KW-0378">Hydrolase</keyword>
<dbReference type="InterPro" id="IPR010566">
    <property type="entry name" value="Haemolys_ca-bd"/>
</dbReference>
<dbReference type="RefSeq" id="WP_213042365.1">
    <property type="nucleotide sequence ID" value="NZ_CAJNBJ010000016.1"/>
</dbReference>
<gene>
    <name evidence="9" type="ORF">NSPZN2_30165</name>
</gene>
<evidence type="ECO:0000256" key="3">
    <source>
        <dbReference type="ARBA" id="ARBA00022525"/>
    </source>
</evidence>
<evidence type="ECO:0000313" key="9">
    <source>
        <dbReference type="EMBL" id="CAE6750885.1"/>
    </source>
</evidence>
<reference evidence="9 10" key="1">
    <citation type="submission" date="2021-02" db="EMBL/GenBank/DDBJ databases">
        <authorList>
            <person name="Han P."/>
        </authorList>
    </citation>
    <scope>NUCLEOTIDE SEQUENCE [LARGE SCALE GENOMIC DNA]</scope>
    <source>
        <strain evidence="9">Candidatus Nitrospira sp. ZN2</strain>
    </source>
</reference>
<evidence type="ECO:0000259" key="8">
    <source>
        <dbReference type="Pfam" id="PF06594"/>
    </source>
</evidence>
<proteinExistence type="predicted"/>
<dbReference type="SUPFAM" id="SSF53474">
    <property type="entry name" value="alpha/beta-Hydrolases"/>
    <property type="match status" value="1"/>
</dbReference>
<dbReference type="GO" id="GO:0016787">
    <property type="term" value="F:hydrolase activity"/>
    <property type="evidence" value="ECO:0007669"/>
    <property type="project" value="UniProtKB-KW"/>
</dbReference>
<dbReference type="PRINTS" id="PR00313">
    <property type="entry name" value="CABNDNGRPT"/>
</dbReference>
<keyword evidence="7" id="KW-0472">Membrane</keyword>
<dbReference type="SUPFAM" id="SSF51120">
    <property type="entry name" value="beta-Roll"/>
    <property type="match status" value="13"/>
</dbReference>
<dbReference type="PANTHER" id="PTHR38340:SF1">
    <property type="entry name" value="S-LAYER PROTEIN"/>
    <property type="match status" value="1"/>
</dbReference>
<comment type="caution">
    <text evidence="9">The sequence shown here is derived from an EMBL/GenBank/DDBJ whole genome shotgun (WGS) entry which is preliminary data.</text>
</comment>
<dbReference type="InterPro" id="IPR018511">
    <property type="entry name" value="Hemolysin-typ_Ca-bd_CS"/>
</dbReference>
<keyword evidence="5" id="KW-0677">Repeat</keyword>
<name>A0ABM8RFY6_9BACT</name>
<dbReference type="PANTHER" id="PTHR38340">
    <property type="entry name" value="S-LAYER PROTEIN"/>
    <property type="match status" value="1"/>
</dbReference>
<dbReference type="Proteomes" id="UP000675880">
    <property type="component" value="Unassembled WGS sequence"/>
</dbReference>
<dbReference type="Pfam" id="PF00353">
    <property type="entry name" value="HemolysinCabind"/>
    <property type="match status" value="22"/>
</dbReference>
<protein>
    <submittedName>
        <fullName evidence="9">Serralysin</fullName>
        <ecNumber evidence="9">3.4.24.40</ecNumber>
    </submittedName>
</protein>
<dbReference type="Pfam" id="PF06594">
    <property type="entry name" value="HCBP_related"/>
    <property type="match status" value="2"/>
</dbReference>
<dbReference type="EMBL" id="CAJNBJ010000016">
    <property type="protein sequence ID" value="CAE6750885.1"/>
    <property type="molecule type" value="Genomic_DNA"/>
</dbReference>
<keyword evidence="6" id="KW-0843">Virulence</keyword>
<dbReference type="PROSITE" id="PS00330">
    <property type="entry name" value="HEMOLYSIN_CALCIUM"/>
    <property type="match status" value="13"/>
</dbReference>
<comment type="subcellular location">
    <subcellularLocation>
        <location evidence="1">Membrane</location>
    </subcellularLocation>
    <subcellularLocation>
        <location evidence="2">Secreted</location>
    </subcellularLocation>
</comment>
<organism evidence="9 10">
    <name type="scientific">Nitrospira defluvii</name>
    <dbReference type="NCBI Taxonomy" id="330214"/>
    <lineage>
        <taxon>Bacteria</taxon>
        <taxon>Pseudomonadati</taxon>
        <taxon>Nitrospirota</taxon>
        <taxon>Nitrospiria</taxon>
        <taxon>Nitrospirales</taxon>
        <taxon>Nitrospiraceae</taxon>
        <taxon>Nitrospira</taxon>
    </lineage>
</organism>
<dbReference type="Gene3D" id="3.40.50.1820">
    <property type="entry name" value="alpha/beta hydrolase"/>
    <property type="match status" value="1"/>
</dbReference>
<dbReference type="InterPro" id="IPR003995">
    <property type="entry name" value="RTX_toxin_determinant-A"/>
</dbReference>
<accession>A0ABM8RFY6</accession>
<evidence type="ECO:0000256" key="5">
    <source>
        <dbReference type="ARBA" id="ARBA00022737"/>
    </source>
</evidence>
<feature type="domain" description="Haemolysin-type calcium binding-related" evidence="8">
    <location>
        <begin position="1799"/>
        <end position="1836"/>
    </location>
</feature>
<evidence type="ECO:0000256" key="4">
    <source>
        <dbReference type="ARBA" id="ARBA00022656"/>
    </source>
</evidence>
<dbReference type="PRINTS" id="PR01488">
    <property type="entry name" value="RTXTOXINA"/>
</dbReference>
<dbReference type="Gene3D" id="2.150.10.10">
    <property type="entry name" value="Serralysin-like metalloprotease, C-terminal"/>
    <property type="match status" value="15"/>
</dbReference>
<dbReference type="InterPro" id="IPR050557">
    <property type="entry name" value="RTX_toxin/Mannuronan_C5-epim"/>
</dbReference>
<evidence type="ECO:0000256" key="6">
    <source>
        <dbReference type="ARBA" id="ARBA00023026"/>
    </source>
</evidence>